<dbReference type="PROSITE" id="PS51257">
    <property type="entry name" value="PROKAR_LIPOPROTEIN"/>
    <property type="match status" value="1"/>
</dbReference>
<feature type="signal peptide" evidence="1">
    <location>
        <begin position="1"/>
        <end position="27"/>
    </location>
</feature>
<accession>A0A9J6ZIY6</accession>
<proteinExistence type="predicted"/>
<dbReference type="KEGG" id="plig:NAG76_05895"/>
<keyword evidence="1" id="KW-0732">Signal</keyword>
<feature type="chain" id="PRO_5039902314" evidence="1">
    <location>
        <begin position="28"/>
        <end position="172"/>
    </location>
</feature>
<name>A0A9J6ZIY6_9BACL</name>
<dbReference type="Pfam" id="PF13798">
    <property type="entry name" value="PCYCGC"/>
    <property type="match status" value="1"/>
</dbReference>
<dbReference type="EMBL" id="CP097899">
    <property type="protein sequence ID" value="URN95776.1"/>
    <property type="molecule type" value="Genomic_DNA"/>
</dbReference>
<gene>
    <name evidence="2" type="ORF">NAG76_05895</name>
</gene>
<evidence type="ECO:0000313" key="3">
    <source>
        <dbReference type="Proteomes" id="UP001056756"/>
    </source>
</evidence>
<evidence type="ECO:0000256" key="1">
    <source>
        <dbReference type="SAM" id="SignalP"/>
    </source>
</evidence>
<protein>
    <submittedName>
        <fullName evidence="2">PCYCGC domain-containing protein</fullName>
    </submittedName>
</protein>
<sequence>MRSLITKISILLTLVIIVTACSSQNEANHQEHTNANTHEETTPHEHVNGDIQEETASADILPSFLEGQDEQIRLVYAAAGKATEILKWMPCYCGCGESAGHKSNLNCFIKEVKADGTIVWDDHGTRCGVCLQIAVNSIRMTQDGKSLKEIRTIIDETYADGYAEPTKTDFPA</sequence>
<dbReference type="InterPro" id="IPR025673">
    <property type="entry name" value="PCYCGC"/>
</dbReference>
<dbReference type="AlphaFoldDB" id="A0A9J6ZIY6"/>
<organism evidence="2 3">
    <name type="scientific">Candidatus Pristimantibacillus lignocellulolyticus</name>
    <dbReference type="NCBI Taxonomy" id="2994561"/>
    <lineage>
        <taxon>Bacteria</taxon>
        <taxon>Bacillati</taxon>
        <taxon>Bacillota</taxon>
        <taxon>Bacilli</taxon>
        <taxon>Bacillales</taxon>
        <taxon>Paenibacillaceae</taxon>
        <taxon>Candidatus Pristimantibacillus</taxon>
    </lineage>
</organism>
<evidence type="ECO:0000313" key="2">
    <source>
        <dbReference type="EMBL" id="URN95776.1"/>
    </source>
</evidence>
<reference evidence="2" key="1">
    <citation type="submission" date="2022-05" db="EMBL/GenBank/DDBJ databases">
        <title>Novel bacterial taxa in a minimal lignocellulolytic consortium and its capacity to transform plastics disclosed by genome-resolved metagenomics.</title>
        <authorList>
            <person name="Rodriguez C.A.D."/>
            <person name="Diaz-Garcia L."/>
            <person name="Herrera K."/>
            <person name="Tarazona N.A."/>
            <person name="Sproer C."/>
            <person name="Overmann J."/>
            <person name="Jimenez D.J."/>
        </authorList>
    </citation>
    <scope>NUCLEOTIDE SEQUENCE</scope>
    <source>
        <strain evidence="2">MAG5</strain>
    </source>
</reference>
<dbReference type="Proteomes" id="UP001056756">
    <property type="component" value="Chromosome"/>
</dbReference>